<feature type="region of interest" description="Disordered" evidence="1">
    <location>
        <begin position="581"/>
        <end position="604"/>
    </location>
</feature>
<dbReference type="EMBL" id="VICG01000007">
    <property type="protein sequence ID" value="KAA8569936.1"/>
    <property type="molecule type" value="Genomic_DNA"/>
</dbReference>
<feature type="compositionally biased region" description="Basic and acidic residues" evidence="1">
    <location>
        <begin position="634"/>
        <end position="652"/>
    </location>
</feature>
<organism evidence="3 4">
    <name type="scientific">Monilinia fructicola</name>
    <name type="common">Brown rot fungus</name>
    <name type="synonym">Ciboria fructicola</name>
    <dbReference type="NCBI Taxonomy" id="38448"/>
    <lineage>
        <taxon>Eukaryota</taxon>
        <taxon>Fungi</taxon>
        <taxon>Dikarya</taxon>
        <taxon>Ascomycota</taxon>
        <taxon>Pezizomycotina</taxon>
        <taxon>Leotiomycetes</taxon>
        <taxon>Helotiales</taxon>
        <taxon>Sclerotiniaceae</taxon>
        <taxon>Monilinia</taxon>
    </lineage>
</organism>
<dbReference type="CDD" id="cd11524">
    <property type="entry name" value="SYLF"/>
    <property type="match status" value="1"/>
</dbReference>
<evidence type="ECO:0000313" key="4">
    <source>
        <dbReference type="Proteomes" id="UP000322873"/>
    </source>
</evidence>
<comment type="caution">
    <text evidence="3">The sequence shown here is derived from an EMBL/GenBank/DDBJ whole genome shotgun (WGS) entry which is preliminary data.</text>
</comment>
<evidence type="ECO:0000313" key="3">
    <source>
        <dbReference type="EMBL" id="KAA8569936.1"/>
    </source>
</evidence>
<dbReference type="GO" id="GO:0035091">
    <property type="term" value="F:phosphatidylinositol binding"/>
    <property type="evidence" value="ECO:0007669"/>
    <property type="project" value="TreeGrafter"/>
</dbReference>
<feature type="region of interest" description="Disordered" evidence="1">
    <location>
        <begin position="359"/>
        <end position="423"/>
    </location>
</feature>
<feature type="compositionally biased region" description="Basic and acidic residues" evidence="1">
    <location>
        <begin position="659"/>
        <end position="683"/>
    </location>
</feature>
<dbReference type="InterPro" id="IPR051702">
    <property type="entry name" value="SH3_domain_YSC84-like"/>
</dbReference>
<dbReference type="Proteomes" id="UP000322873">
    <property type="component" value="Unassembled WGS sequence"/>
</dbReference>
<feature type="domain" description="Ysc84 actin-binding" evidence="2">
    <location>
        <begin position="147"/>
        <end position="274"/>
    </location>
</feature>
<sequence length="719" mass="78940">MQRAVSWLPSWDRTKTTSKKGFDKSWAWADKLGAPVNRLTNKIGSEAFWPTSLDKECDKAARILKTFCKDGFYTEEDRPSTQDGPNAKAKQRVLKKIPQKVIEDAVGLAIFTTMRTGLWISGAGGSGVLIARKEDGTWSPPSGILLHTAGLGFLIGVDIYDCVVVINNRQTLESFTKIRATIGGEISAVAGPVGIGGILENDGKWKQANKPIFTYLKSRGFYAGVQVDGTVIIERTDENERFYGQRIGVADILAGKVRNAPFETKLLLETVKAAEGRDDVDTTMLDQLKDEPAPGDVDLQAPTSMIPTFGIPEPDDPDPFGVLALENAGFEIREAGTKARPVSSQFEYNPAPSSPLWTRYNRRSFDTQGGRSNRESYMSGRTRASTDRGTQTTEMGTQTDDSLSIRSPCILSPSTSPSYSEDNQKIIEEDEQSIVLEPEEVDYTKIDLGPYQSLNHSQEFDGTTVNGSPPNTDEADKRRQDSFNSFNSMDEVSDDEDFEEEEAVVFEAASAQATVITPQTIKARGGVVNIPKRGPPPPLPPRSSLRNSKLSIASTVTSETSPSKEDFEEIDVHGVESSNIKRTTLEHASMTPLPFSPNRKSFEQSQASMVPLPFSPKRLSFGQTPVVIEDVEKEESATREPAVKEEHEKVESVAEEPSLTEKIEMLDEEHSAERPALNKENTESFHSVAVNIPGLDYNGGGVDELEQGDGRKEEDDQGD</sequence>
<feature type="compositionally biased region" description="Basic and acidic residues" evidence="1">
    <location>
        <begin position="708"/>
        <end position="719"/>
    </location>
</feature>
<accession>A0A5M9JQ56</accession>
<feature type="compositionally biased region" description="Acidic residues" evidence="1">
    <location>
        <begin position="491"/>
        <end position="500"/>
    </location>
</feature>
<evidence type="ECO:0000259" key="2">
    <source>
        <dbReference type="Pfam" id="PF04366"/>
    </source>
</evidence>
<dbReference type="PANTHER" id="PTHR15629:SF8">
    <property type="entry name" value="DUF500 DOMAIN PROTEIN (AFU_ORTHOLOGUE AFUA_5G07310)"/>
    <property type="match status" value="1"/>
</dbReference>
<feature type="region of interest" description="Disordered" evidence="1">
    <location>
        <begin position="526"/>
        <end position="566"/>
    </location>
</feature>
<dbReference type="PANTHER" id="PTHR15629">
    <property type="entry name" value="SH3YL1 PROTEIN"/>
    <property type="match status" value="1"/>
</dbReference>
<feature type="region of interest" description="Disordered" evidence="1">
    <location>
        <begin position="632"/>
        <end position="719"/>
    </location>
</feature>
<reference evidence="3 4" key="1">
    <citation type="submission" date="2019-06" db="EMBL/GenBank/DDBJ databases">
        <title>Genome Sequence of the Brown Rot Fungal Pathogen Monilinia fructicola.</title>
        <authorList>
            <person name="De Miccolis Angelini R.M."/>
            <person name="Landi L."/>
            <person name="Abate D."/>
            <person name="Pollastro S."/>
            <person name="Romanazzi G."/>
            <person name="Faretra F."/>
        </authorList>
    </citation>
    <scope>NUCLEOTIDE SEQUENCE [LARGE SCALE GENOMIC DNA]</scope>
    <source>
        <strain evidence="3 4">Mfrc123</strain>
    </source>
</reference>
<dbReference type="AlphaFoldDB" id="A0A5M9JQ56"/>
<keyword evidence="4" id="KW-1185">Reference proteome</keyword>
<feature type="compositionally biased region" description="Polar residues" evidence="1">
    <location>
        <begin position="552"/>
        <end position="561"/>
    </location>
</feature>
<feature type="compositionally biased region" description="Polar residues" evidence="1">
    <location>
        <begin position="452"/>
        <end position="471"/>
    </location>
</feature>
<feature type="compositionally biased region" description="Low complexity" evidence="1">
    <location>
        <begin position="542"/>
        <end position="551"/>
    </location>
</feature>
<dbReference type="VEuPathDB" id="FungiDB:MFRU_005g00870"/>
<protein>
    <recommendedName>
        <fullName evidence="2">Ysc84 actin-binding domain-containing protein</fullName>
    </recommendedName>
</protein>
<dbReference type="InterPro" id="IPR007461">
    <property type="entry name" value="Ysc84_actin-binding"/>
</dbReference>
<feature type="compositionally biased region" description="Polar residues" evidence="1">
    <location>
        <begin position="387"/>
        <end position="405"/>
    </location>
</feature>
<gene>
    <name evidence="3" type="ORF">EYC84_002274</name>
</gene>
<feature type="compositionally biased region" description="Polar residues" evidence="1">
    <location>
        <begin position="412"/>
        <end position="421"/>
    </location>
</feature>
<evidence type="ECO:0000256" key="1">
    <source>
        <dbReference type="SAM" id="MobiDB-lite"/>
    </source>
</evidence>
<proteinExistence type="predicted"/>
<name>A0A5M9JQ56_MONFR</name>
<dbReference type="Pfam" id="PF04366">
    <property type="entry name" value="Ysc84"/>
    <property type="match status" value="1"/>
</dbReference>
<feature type="region of interest" description="Disordered" evidence="1">
    <location>
        <begin position="448"/>
        <end position="500"/>
    </location>
</feature>